<protein>
    <submittedName>
        <fullName evidence="2">Uncharacterized protein</fullName>
    </submittedName>
</protein>
<proteinExistence type="predicted"/>
<feature type="compositionally biased region" description="Pro residues" evidence="1">
    <location>
        <begin position="110"/>
        <end position="121"/>
    </location>
</feature>
<feature type="compositionally biased region" description="Basic residues" evidence="1">
    <location>
        <begin position="122"/>
        <end position="134"/>
    </location>
</feature>
<feature type="compositionally biased region" description="Basic and acidic residues" evidence="1">
    <location>
        <begin position="84"/>
        <end position="100"/>
    </location>
</feature>
<gene>
    <name evidence="2" type="ORF">EVAR_18327_1</name>
</gene>
<organism evidence="2 3">
    <name type="scientific">Eumeta variegata</name>
    <name type="common">Bagworm moth</name>
    <name type="synonym">Eumeta japonica</name>
    <dbReference type="NCBI Taxonomy" id="151549"/>
    <lineage>
        <taxon>Eukaryota</taxon>
        <taxon>Metazoa</taxon>
        <taxon>Ecdysozoa</taxon>
        <taxon>Arthropoda</taxon>
        <taxon>Hexapoda</taxon>
        <taxon>Insecta</taxon>
        <taxon>Pterygota</taxon>
        <taxon>Neoptera</taxon>
        <taxon>Endopterygota</taxon>
        <taxon>Lepidoptera</taxon>
        <taxon>Glossata</taxon>
        <taxon>Ditrysia</taxon>
        <taxon>Tineoidea</taxon>
        <taxon>Psychidae</taxon>
        <taxon>Oiketicinae</taxon>
        <taxon>Eumeta</taxon>
    </lineage>
</organism>
<comment type="caution">
    <text evidence="2">The sequence shown here is derived from an EMBL/GenBank/DDBJ whole genome shotgun (WGS) entry which is preliminary data.</text>
</comment>
<dbReference type="EMBL" id="BGZK01000300">
    <property type="protein sequence ID" value="GBP35202.1"/>
    <property type="molecule type" value="Genomic_DNA"/>
</dbReference>
<evidence type="ECO:0000313" key="3">
    <source>
        <dbReference type="Proteomes" id="UP000299102"/>
    </source>
</evidence>
<reference evidence="2 3" key="1">
    <citation type="journal article" date="2019" name="Commun. Biol.">
        <title>The bagworm genome reveals a unique fibroin gene that provides high tensile strength.</title>
        <authorList>
            <person name="Kono N."/>
            <person name="Nakamura H."/>
            <person name="Ohtoshi R."/>
            <person name="Tomita M."/>
            <person name="Numata K."/>
            <person name="Arakawa K."/>
        </authorList>
    </citation>
    <scope>NUCLEOTIDE SEQUENCE [LARGE SCALE GENOMIC DNA]</scope>
</reference>
<accession>A0A4C1V9W5</accession>
<name>A0A4C1V9W5_EUMVA</name>
<feature type="region of interest" description="Disordered" evidence="1">
    <location>
        <begin position="77"/>
        <end position="134"/>
    </location>
</feature>
<evidence type="ECO:0000256" key="1">
    <source>
        <dbReference type="SAM" id="MobiDB-lite"/>
    </source>
</evidence>
<dbReference type="AlphaFoldDB" id="A0A4C1V9W5"/>
<keyword evidence="3" id="KW-1185">Reference proteome</keyword>
<evidence type="ECO:0000313" key="2">
    <source>
        <dbReference type="EMBL" id="GBP35202.1"/>
    </source>
</evidence>
<dbReference type="Proteomes" id="UP000299102">
    <property type="component" value="Unassembled WGS sequence"/>
</dbReference>
<sequence length="134" mass="15363">MRQEVLCEFYPGKLEDSTYSFHQVPMQWDLGAYIVKELSKKLETDRPQECGRRGGTPYWRKVSVIFRSVPEVKKIRSRYTGSRSNREGDLAKSNRKRVEGHYAAGDRSAAPPPPARPAPPRPSRRRIVPRRPAG</sequence>